<dbReference type="OrthoDB" id="10436947at2759"/>
<protein>
    <submittedName>
        <fullName evidence="2">Uncharacterized protein</fullName>
    </submittedName>
</protein>
<accession>A0A8X7PPA2</accession>
<keyword evidence="3" id="KW-1185">Reference proteome</keyword>
<dbReference type="EMBL" id="JAAMPC010000015">
    <property type="protein sequence ID" value="KAG2255125.1"/>
    <property type="molecule type" value="Genomic_DNA"/>
</dbReference>
<proteinExistence type="predicted"/>
<feature type="compositionally biased region" description="Polar residues" evidence="1">
    <location>
        <begin position="255"/>
        <end position="264"/>
    </location>
</feature>
<feature type="region of interest" description="Disordered" evidence="1">
    <location>
        <begin position="192"/>
        <end position="294"/>
    </location>
</feature>
<evidence type="ECO:0000256" key="1">
    <source>
        <dbReference type="SAM" id="MobiDB-lite"/>
    </source>
</evidence>
<dbReference type="Proteomes" id="UP000886595">
    <property type="component" value="Unassembled WGS sequence"/>
</dbReference>
<dbReference type="AlphaFoldDB" id="A0A8X7PPA2"/>
<feature type="compositionally biased region" description="Basic and acidic residues" evidence="1">
    <location>
        <begin position="199"/>
        <end position="212"/>
    </location>
</feature>
<feature type="compositionally biased region" description="Polar residues" evidence="1">
    <location>
        <begin position="281"/>
        <end position="290"/>
    </location>
</feature>
<organism evidence="2 3">
    <name type="scientific">Brassica carinata</name>
    <name type="common">Ethiopian mustard</name>
    <name type="synonym">Abyssinian cabbage</name>
    <dbReference type="NCBI Taxonomy" id="52824"/>
    <lineage>
        <taxon>Eukaryota</taxon>
        <taxon>Viridiplantae</taxon>
        <taxon>Streptophyta</taxon>
        <taxon>Embryophyta</taxon>
        <taxon>Tracheophyta</taxon>
        <taxon>Spermatophyta</taxon>
        <taxon>Magnoliopsida</taxon>
        <taxon>eudicotyledons</taxon>
        <taxon>Gunneridae</taxon>
        <taxon>Pentapetalae</taxon>
        <taxon>rosids</taxon>
        <taxon>malvids</taxon>
        <taxon>Brassicales</taxon>
        <taxon>Brassicaceae</taxon>
        <taxon>Brassiceae</taxon>
        <taxon>Brassica</taxon>
    </lineage>
</organism>
<comment type="caution">
    <text evidence="2">The sequence shown here is derived from an EMBL/GenBank/DDBJ whole genome shotgun (WGS) entry which is preliminary data.</text>
</comment>
<name>A0A8X7PPA2_BRACI</name>
<feature type="region of interest" description="Disordered" evidence="1">
    <location>
        <begin position="371"/>
        <end position="406"/>
    </location>
</feature>
<evidence type="ECO:0000313" key="3">
    <source>
        <dbReference type="Proteomes" id="UP000886595"/>
    </source>
</evidence>
<sequence length="406" mass="45606">MASSPATSREDSLATAVLRFLGTVPDEPPPDSFLTSLEVDFIPYSHPPLEHWFYMTSSPLPSLVRTEPIFTVCFAPHQLSGTRSQSSTRLELNFCGDFSLYASPKVVSSPFAWIFFNGCTVFLRRISGDLSYGTVEQPSFVHLWCSGLLFNYEWAWPIRSTKPANSSRSFLKPNSRIEDTSQIYNTTYQFSASTGAGAPERRPCHSQEEYGRRSYKPQPKAWQEKESYRRSSQARERARYPEDRYKGHLKDLATQRRQGSSQDRSYYRAITQIPTSEADKGSSSAKSQFRNGEKGIPLTDTTSILLVEALQLARDEAREDASLTPERIPAMQRLSLPSSQERIPMALRLGANASLAPRLDHVDSEMVEMQESAERVPAALRIGHLPAPQREREPGAPIAPLKRKPG</sequence>
<feature type="compositionally biased region" description="Basic and acidic residues" evidence="1">
    <location>
        <begin position="222"/>
        <end position="254"/>
    </location>
</feature>
<reference evidence="2 3" key="1">
    <citation type="submission" date="2020-02" db="EMBL/GenBank/DDBJ databases">
        <authorList>
            <person name="Ma Q."/>
            <person name="Huang Y."/>
            <person name="Song X."/>
            <person name="Pei D."/>
        </authorList>
    </citation>
    <scope>NUCLEOTIDE SEQUENCE [LARGE SCALE GENOMIC DNA]</scope>
    <source>
        <strain evidence="2">Sxm20200214</strain>
        <tissue evidence="2">Leaf</tissue>
    </source>
</reference>
<gene>
    <name evidence="2" type="ORF">Bca52824_074419</name>
</gene>
<evidence type="ECO:0000313" key="2">
    <source>
        <dbReference type="EMBL" id="KAG2255125.1"/>
    </source>
</evidence>